<sequence length="109" mass="12023">MDATYDATLTLTPLDLLCVVVFFYGVYKLGELICKSLRNSSPSSDPNFLITGNENASVSGILYDGRVVPSIDIKDKSLFIDGKFKRRLSRNSRTYNKGVGIFVDGNYVG</sequence>
<keyword evidence="1" id="KW-0812">Transmembrane</keyword>
<evidence type="ECO:0000313" key="2">
    <source>
        <dbReference type="EMBL" id="DAF94103.1"/>
    </source>
</evidence>
<evidence type="ECO:0000256" key="1">
    <source>
        <dbReference type="SAM" id="Phobius"/>
    </source>
</evidence>
<proteinExistence type="predicted"/>
<protein>
    <submittedName>
        <fullName evidence="2">Uncharacterized protein</fullName>
    </submittedName>
</protein>
<name>A0A8S5UI00_9CAUD</name>
<accession>A0A8S5UI00</accession>
<organism evidence="2">
    <name type="scientific">Myoviridae sp. ctu2j3</name>
    <dbReference type="NCBI Taxonomy" id="2825197"/>
    <lineage>
        <taxon>Viruses</taxon>
        <taxon>Duplodnaviria</taxon>
        <taxon>Heunggongvirae</taxon>
        <taxon>Uroviricota</taxon>
        <taxon>Caudoviricetes</taxon>
    </lineage>
</organism>
<reference evidence="2" key="1">
    <citation type="journal article" date="2021" name="Proc. Natl. Acad. Sci. U.S.A.">
        <title>A Catalog of Tens of Thousands of Viruses from Human Metagenomes Reveals Hidden Associations with Chronic Diseases.</title>
        <authorList>
            <person name="Tisza M.J."/>
            <person name="Buck C.B."/>
        </authorList>
    </citation>
    <scope>NUCLEOTIDE SEQUENCE</scope>
    <source>
        <strain evidence="2">Ctu2j3</strain>
    </source>
</reference>
<dbReference type="EMBL" id="BK016090">
    <property type="protein sequence ID" value="DAF94308.1"/>
    <property type="molecule type" value="Genomic_DNA"/>
</dbReference>
<keyword evidence="1" id="KW-0472">Membrane</keyword>
<keyword evidence="1" id="KW-1133">Transmembrane helix</keyword>
<dbReference type="EMBL" id="BK016090">
    <property type="protein sequence ID" value="DAF94103.1"/>
    <property type="molecule type" value="Genomic_DNA"/>
</dbReference>
<feature type="transmembrane region" description="Helical" evidence="1">
    <location>
        <begin position="12"/>
        <end position="30"/>
    </location>
</feature>